<sequence>MACLQKLKDDIRLLKELFPSDHSRFQVKSASVDEISVRYIVNDQKINIVANFQENYPRAAPIWFSESEEAVVSSILENLTNGEVQFAILYQVLYLVTQLCNYYNVPLPTEIHQISPSEDNIEEKDEGNGSDIESTGDEEMEEDIMCDMEEQDPRLNRQAEEIAPEARDILNRVTNVQRQQHLQGTATGSVTASDRLMKELKEIYRSENYKNGVFGIDLVKDNLYEWNVKLYKVDPDSPLAADMRKLETTAKQDHILFHFLFNETFPFEPPFVRLVSPGIMNGFVLGGGALCMELLTKQGWTSAYGVESLIMQIAATLVKGKARVSFDSKVNSYSLAKAQQSFKSLVQIHNKSGWFTPPKSDG</sequence>
<dbReference type="EMBL" id="CAJFDI010000001">
    <property type="protein sequence ID" value="CAD5209728.1"/>
    <property type="molecule type" value="Genomic_DNA"/>
</dbReference>
<dbReference type="InterPro" id="IPR000608">
    <property type="entry name" value="UBC"/>
</dbReference>
<evidence type="ECO:0000256" key="1">
    <source>
        <dbReference type="SAM" id="MobiDB-lite"/>
    </source>
</evidence>
<feature type="domain" description="UBC core" evidence="2">
    <location>
        <begin position="191"/>
        <end position="355"/>
    </location>
</feature>
<evidence type="ECO:0000313" key="4">
    <source>
        <dbReference type="Proteomes" id="UP000095284"/>
    </source>
</evidence>
<dbReference type="SUPFAM" id="SSF54495">
    <property type="entry name" value="UBC-like"/>
    <property type="match status" value="1"/>
</dbReference>
<proteinExistence type="predicted"/>
<evidence type="ECO:0000313" key="3">
    <source>
        <dbReference type="EMBL" id="CAD5209728.1"/>
    </source>
</evidence>
<dbReference type="OrthoDB" id="109543at2759"/>
<dbReference type="Proteomes" id="UP000095284">
    <property type="component" value="Unplaced"/>
</dbReference>
<protein>
    <submittedName>
        <fullName evidence="3">(pine wood nematode) hypothetical protein</fullName>
    </submittedName>
    <submittedName>
        <fullName evidence="6">UBIQUITIN_CONJUGAT_2 domain-containing protein</fullName>
    </submittedName>
</protein>
<dbReference type="SMART" id="SM00212">
    <property type="entry name" value="UBCc"/>
    <property type="match status" value="1"/>
</dbReference>
<dbReference type="Proteomes" id="UP000582659">
    <property type="component" value="Unassembled WGS sequence"/>
</dbReference>
<gene>
    <name evidence="3" type="ORF">BXYJ_LOCUS1580</name>
</gene>
<organism evidence="4 6">
    <name type="scientific">Bursaphelenchus xylophilus</name>
    <name type="common">Pinewood nematode worm</name>
    <name type="synonym">Aphelenchoides xylophilus</name>
    <dbReference type="NCBI Taxonomy" id="6326"/>
    <lineage>
        <taxon>Eukaryota</taxon>
        <taxon>Metazoa</taxon>
        <taxon>Ecdysozoa</taxon>
        <taxon>Nematoda</taxon>
        <taxon>Chromadorea</taxon>
        <taxon>Rhabditida</taxon>
        <taxon>Tylenchina</taxon>
        <taxon>Tylenchomorpha</taxon>
        <taxon>Aphelenchoidea</taxon>
        <taxon>Aphelenchoididae</taxon>
        <taxon>Bursaphelenchus</taxon>
    </lineage>
</organism>
<dbReference type="Pfam" id="PF00179">
    <property type="entry name" value="UQ_con"/>
    <property type="match status" value="1"/>
</dbReference>
<dbReference type="PROSITE" id="PS50127">
    <property type="entry name" value="UBC_2"/>
    <property type="match status" value="1"/>
</dbReference>
<dbReference type="eggNOG" id="KOG0897">
    <property type="taxonomic scope" value="Eukaryota"/>
</dbReference>
<reference evidence="3" key="2">
    <citation type="submission" date="2020-09" db="EMBL/GenBank/DDBJ databases">
        <authorList>
            <person name="Kikuchi T."/>
        </authorList>
    </citation>
    <scope>NUCLEOTIDE SEQUENCE</scope>
    <source>
        <strain evidence="3">Ka4C1</strain>
    </source>
</reference>
<reference evidence="6" key="1">
    <citation type="submission" date="2016-11" db="UniProtKB">
        <authorList>
            <consortium name="WormBaseParasite"/>
        </authorList>
    </citation>
    <scope>IDENTIFICATION</scope>
</reference>
<evidence type="ECO:0000313" key="6">
    <source>
        <dbReference type="WBParaSite" id="BXY_0894800.1"/>
    </source>
</evidence>
<name>A0A1I7S7F7_BURXY</name>
<dbReference type="InterPro" id="IPR016135">
    <property type="entry name" value="UBQ-conjugating_enzyme/RWD"/>
</dbReference>
<dbReference type="SMR" id="A0A1I7S7F7"/>
<accession>A0A1I7S7F7</accession>
<evidence type="ECO:0000313" key="5">
    <source>
        <dbReference type="Proteomes" id="UP000659654"/>
    </source>
</evidence>
<evidence type="ECO:0000259" key="2">
    <source>
        <dbReference type="PROSITE" id="PS50127"/>
    </source>
</evidence>
<dbReference type="Gene3D" id="3.10.110.10">
    <property type="entry name" value="Ubiquitin Conjugating Enzyme"/>
    <property type="match status" value="1"/>
</dbReference>
<keyword evidence="5" id="KW-1185">Reference proteome</keyword>
<feature type="region of interest" description="Disordered" evidence="1">
    <location>
        <begin position="115"/>
        <end position="139"/>
    </location>
</feature>
<dbReference type="WBParaSite" id="BXY_0894800.1">
    <property type="protein sequence ID" value="BXY_0894800.1"/>
    <property type="gene ID" value="BXY_0894800"/>
</dbReference>
<dbReference type="EMBL" id="CAJFCV020000001">
    <property type="protein sequence ID" value="CAG9085043.1"/>
    <property type="molecule type" value="Genomic_DNA"/>
</dbReference>
<dbReference type="AlphaFoldDB" id="A0A1I7S7F7"/>
<dbReference type="CDD" id="cd23802">
    <property type="entry name" value="UBCc_UBE2Q"/>
    <property type="match status" value="1"/>
</dbReference>
<dbReference type="Proteomes" id="UP000659654">
    <property type="component" value="Unassembled WGS sequence"/>
</dbReference>